<evidence type="ECO:0000256" key="3">
    <source>
        <dbReference type="ARBA" id="ARBA00023054"/>
    </source>
</evidence>
<feature type="coiled-coil region" evidence="4">
    <location>
        <begin position="95"/>
        <end position="287"/>
    </location>
</feature>
<accession>A0A2G6E602</accession>
<dbReference type="EMBL" id="PDPS01000028">
    <property type="protein sequence ID" value="PID57191.1"/>
    <property type="molecule type" value="Genomic_DNA"/>
</dbReference>
<evidence type="ECO:0000256" key="4">
    <source>
        <dbReference type="SAM" id="Coils"/>
    </source>
</evidence>
<protein>
    <recommendedName>
        <fullName evidence="5">YknX-like beta-barrel domain-containing protein</fullName>
    </recommendedName>
</protein>
<dbReference type="Proteomes" id="UP000229740">
    <property type="component" value="Unassembled WGS sequence"/>
</dbReference>
<dbReference type="Gene3D" id="2.40.420.20">
    <property type="match status" value="1"/>
</dbReference>
<evidence type="ECO:0000259" key="5">
    <source>
        <dbReference type="Pfam" id="PF25990"/>
    </source>
</evidence>
<comment type="subcellular location">
    <subcellularLocation>
        <location evidence="1">Cell envelope</location>
    </subcellularLocation>
</comment>
<keyword evidence="3 4" id="KW-0175">Coiled coil</keyword>
<dbReference type="Gene3D" id="2.40.30.170">
    <property type="match status" value="1"/>
</dbReference>
<dbReference type="PANTHER" id="PTHR32347:SF23">
    <property type="entry name" value="BLL5650 PROTEIN"/>
    <property type="match status" value="1"/>
</dbReference>
<dbReference type="AlphaFoldDB" id="A0A2G6E602"/>
<dbReference type="GO" id="GO:0030313">
    <property type="term" value="C:cell envelope"/>
    <property type="evidence" value="ECO:0007669"/>
    <property type="project" value="UniProtKB-SubCell"/>
</dbReference>
<evidence type="ECO:0000313" key="7">
    <source>
        <dbReference type="Proteomes" id="UP000229740"/>
    </source>
</evidence>
<comment type="similarity">
    <text evidence="2">Belongs to the membrane fusion protein (MFP) (TC 8.A.1) family.</text>
</comment>
<reference evidence="6 7" key="1">
    <citation type="submission" date="2017-10" db="EMBL/GenBank/DDBJ databases">
        <title>Novel microbial diversity and functional potential in the marine mammal oral microbiome.</title>
        <authorList>
            <person name="Dudek N.K."/>
            <person name="Sun C.L."/>
            <person name="Burstein D."/>
            <person name="Kantor R.S."/>
            <person name="Aliaga Goltsman D.S."/>
            <person name="Bik E.M."/>
            <person name="Thomas B.C."/>
            <person name="Banfield J.F."/>
            <person name="Relman D.A."/>
        </authorList>
    </citation>
    <scope>NUCLEOTIDE SEQUENCE [LARGE SCALE GENOMIC DNA]</scope>
    <source>
        <strain evidence="6">DOLZORAL124_49_17</strain>
    </source>
</reference>
<dbReference type="GO" id="GO:0022857">
    <property type="term" value="F:transmembrane transporter activity"/>
    <property type="evidence" value="ECO:0007669"/>
    <property type="project" value="InterPro"/>
</dbReference>
<gene>
    <name evidence="6" type="ORF">CSB45_08155</name>
</gene>
<dbReference type="InterPro" id="IPR006143">
    <property type="entry name" value="RND_pump_MFP"/>
</dbReference>
<evidence type="ECO:0000256" key="1">
    <source>
        <dbReference type="ARBA" id="ARBA00004196"/>
    </source>
</evidence>
<dbReference type="Pfam" id="PF25990">
    <property type="entry name" value="Beta-barrel_YknX"/>
    <property type="match status" value="1"/>
</dbReference>
<name>A0A2G6E602_9BACT</name>
<dbReference type="SUPFAM" id="SSF111369">
    <property type="entry name" value="HlyD-like secretion proteins"/>
    <property type="match status" value="1"/>
</dbReference>
<dbReference type="PANTHER" id="PTHR32347">
    <property type="entry name" value="EFFLUX SYSTEM COMPONENT YKNX-RELATED"/>
    <property type="match status" value="1"/>
</dbReference>
<comment type="caution">
    <text evidence="6">The sequence shown here is derived from an EMBL/GenBank/DDBJ whole genome shotgun (WGS) entry which is preliminary data.</text>
</comment>
<organism evidence="6 7">
    <name type="scientific">candidate division KSB3 bacterium</name>
    <dbReference type="NCBI Taxonomy" id="2044937"/>
    <lineage>
        <taxon>Bacteria</taxon>
        <taxon>candidate division KSB3</taxon>
    </lineage>
</organism>
<dbReference type="InterPro" id="IPR058636">
    <property type="entry name" value="Beta-barrel_YknX"/>
</dbReference>
<evidence type="ECO:0000313" key="6">
    <source>
        <dbReference type="EMBL" id="PID57191.1"/>
    </source>
</evidence>
<dbReference type="GO" id="GO:0016020">
    <property type="term" value="C:membrane"/>
    <property type="evidence" value="ECO:0007669"/>
    <property type="project" value="InterPro"/>
</dbReference>
<dbReference type="InterPro" id="IPR050465">
    <property type="entry name" value="UPF0194_transport"/>
</dbReference>
<sequence>MTSNMIWIVSGVVILAGIAFAAGNFFQEELSLDAVPAATVERGELRISITESGTLQALQTVTLASEITSNRAKIVSIAPEGSYVEKGDLVIAFDKTAFEEELRKLRHEIAQVKAAIVEAADHVKLQRVKNESDLKEAQADILAADAELKNIQEGEGVITLRELEMKKQRSQAAYNRAVQNVADLQDMLQSGFITRNELKKAELNLQEAESEYHFIEQKREIFMQFTRPSQIEQAKSNARERREHLSQLKEVAAYLISAQQANLKKEQARLQGLQEKYQRALKELQKTSIYAPIPGLVIYNEIPASGKTRKIQVGDAVWSHQGLIGLPDISHMLVETQIREVDIHYVRLGQNVRIHVDAYPDNVYTGKVHLIGSLAKSDDHQRTGSKYFQVQVLLDTSDSRLRPGMTARVDILVNSFEDVLYVPLEGVFERDGEKRCYVVNGRKAEERIVQNGAYNDDFIIVTKGLSEGERIYLHDPSTLLLK</sequence>
<evidence type="ECO:0000256" key="2">
    <source>
        <dbReference type="ARBA" id="ARBA00009477"/>
    </source>
</evidence>
<feature type="domain" description="YknX-like beta-barrel" evidence="5">
    <location>
        <begin position="332"/>
        <end position="411"/>
    </location>
</feature>
<proteinExistence type="inferred from homology"/>
<dbReference type="NCBIfam" id="TIGR01730">
    <property type="entry name" value="RND_mfp"/>
    <property type="match status" value="1"/>
</dbReference>